<dbReference type="SMART" id="SM00317">
    <property type="entry name" value="SET"/>
    <property type="match status" value="1"/>
</dbReference>
<dbReference type="OrthoDB" id="1028014at2759"/>
<protein>
    <recommendedName>
        <fullName evidence="1">SET domain-containing protein</fullName>
    </recommendedName>
</protein>
<dbReference type="InterPro" id="IPR001214">
    <property type="entry name" value="SET_dom"/>
</dbReference>
<keyword evidence="3" id="KW-1185">Reference proteome</keyword>
<dbReference type="Pfam" id="PF00856">
    <property type="entry name" value="SET"/>
    <property type="match status" value="1"/>
</dbReference>
<sequence length="371" mass="41521">HSRQSMTSSYDILPTPYGGRGAFAREAIPKGSPILFCPAPYAAVVYWKFRREACATCYGYAFESGRNKWSVKLGGDKGQGGVWFCSEVCKDAYVEMQQNGLKLNINPSAVNALDFLQNIKASDITSEFVDRAWSLAEEVTLEECRKKTGWTEVLTEFEVDTAQFVLDGLVRKTIEDVNLSSPIFDRVASSTKEGYSLGAGRWADFMGLQDNELSLIKSKPYLLMSRILVYRFLKYLAASLPLGNNSLATSAHARALMARDYGNVFGIWDEAKQDEGSEMLGWGAYVFGSYFNHNCAPNLKKRRDRQGIQFYTLRDVSPGEELCISYIDEDSHHAKERGEQLKKDWFFVCGCARCTAELPLADAAVHIRPSS</sequence>
<feature type="non-terminal residue" evidence="2">
    <location>
        <position position="371"/>
    </location>
</feature>
<evidence type="ECO:0000313" key="3">
    <source>
        <dbReference type="Proteomes" id="UP000724874"/>
    </source>
</evidence>
<dbReference type="CDD" id="cd20071">
    <property type="entry name" value="SET_SMYD"/>
    <property type="match status" value="1"/>
</dbReference>
<dbReference type="InterPro" id="IPR046341">
    <property type="entry name" value="SET_dom_sf"/>
</dbReference>
<accession>A0A9P5NG83</accession>
<dbReference type="PANTHER" id="PTHR12197:SF294">
    <property type="entry name" value="POTENTIAL PROTEIN LYSINE METHYLTRANSFERASE SET6"/>
    <property type="match status" value="1"/>
</dbReference>
<dbReference type="PANTHER" id="PTHR12197">
    <property type="entry name" value="HISTONE-LYSINE N-METHYLTRANSFERASE SMYD"/>
    <property type="match status" value="1"/>
</dbReference>
<proteinExistence type="predicted"/>
<dbReference type="InterPro" id="IPR050869">
    <property type="entry name" value="H3K4_H4K5_MeTrfase"/>
</dbReference>
<name>A0A9P5NG83_GYMJU</name>
<reference evidence="2" key="1">
    <citation type="submission" date="2020-11" db="EMBL/GenBank/DDBJ databases">
        <authorList>
            <consortium name="DOE Joint Genome Institute"/>
            <person name="Ahrendt S."/>
            <person name="Riley R."/>
            <person name="Andreopoulos W."/>
            <person name="LaButti K."/>
            <person name="Pangilinan J."/>
            <person name="Ruiz-duenas F.J."/>
            <person name="Barrasa J.M."/>
            <person name="Sanchez-Garcia M."/>
            <person name="Camarero S."/>
            <person name="Miyauchi S."/>
            <person name="Serrano A."/>
            <person name="Linde D."/>
            <person name="Babiker R."/>
            <person name="Drula E."/>
            <person name="Ayuso-Fernandez I."/>
            <person name="Pacheco R."/>
            <person name="Padilla G."/>
            <person name="Ferreira P."/>
            <person name="Barriuso J."/>
            <person name="Kellner H."/>
            <person name="Castanera R."/>
            <person name="Alfaro M."/>
            <person name="Ramirez L."/>
            <person name="Pisabarro A.G."/>
            <person name="Kuo A."/>
            <person name="Tritt A."/>
            <person name="Lipzen A."/>
            <person name="He G."/>
            <person name="Yan M."/>
            <person name="Ng V."/>
            <person name="Cullen D."/>
            <person name="Martin F."/>
            <person name="Rosso M.-N."/>
            <person name="Henrissat B."/>
            <person name="Hibbett D."/>
            <person name="Martinez A.T."/>
            <person name="Grigoriev I.V."/>
        </authorList>
    </citation>
    <scope>NUCLEOTIDE SEQUENCE</scope>
    <source>
        <strain evidence="2">AH 44721</strain>
    </source>
</reference>
<dbReference type="Gene3D" id="2.170.270.10">
    <property type="entry name" value="SET domain"/>
    <property type="match status" value="1"/>
</dbReference>
<gene>
    <name evidence="2" type="ORF">CPB84DRAFT_1685879</name>
</gene>
<dbReference type="AlphaFoldDB" id="A0A9P5NG83"/>
<dbReference type="Proteomes" id="UP000724874">
    <property type="component" value="Unassembled WGS sequence"/>
</dbReference>
<dbReference type="GO" id="GO:0005634">
    <property type="term" value="C:nucleus"/>
    <property type="evidence" value="ECO:0007669"/>
    <property type="project" value="TreeGrafter"/>
</dbReference>
<organism evidence="2 3">
    <name type="scientific">Gymnopilus junonius</name>
    <name type="common">Spectacular rustgill mushroom</name>
    <name type="synonym">Gymnopilus spectabilis subsp. junonius</name>
    <dbReference type="NCBI Taxonomy" id="109634"/>
    <lineage>
        <taxon>Eukaryota</taxon>
        <taxon>Fungi</taxon>
        <taxon>Dikarya</taxon>
        <taxon>Basidiomycota</taxon>
        <taxon>Agaricomycotina</taxon>
        <taxon>Agaricomycetes</taxon>
        <taxon>Agaricomycetidae</taxon>
        <taxon>Agaricales</taxon>
        <taxon>Agaricineae</taxon>
        <taxon>Hymenogastraceae</taxon>
        <taxon>Gymnopilus</taxon>
    </lineage>
</organism>
<dbReference type="EMBL" id="JADNYJ010000108">
    <property type="protein sequence ID" value="KAF8884415.1"/>
    <property type="molecule type" value="Genomic_DNA"/>
</dbReference>
<evidence type="ECO:0000313" key="2">
    <source>
        <dbReference type="EMBL" id="KAF8884415.1"/>
    </source>
</evidence>
<evidence type="ECO:0000259" key="1">
    <source>
        <dbReference type="PROSITE" id="PS50280"/>
    </source>
</evidence>
<dbReference type="SUPFAM" id="SSF82199">
    <property type="entry name" value="SET domain"/>
    <property type="match status" value="1"/>
</dbReference>
<comment type="caution">
    <text evidence="2">The sequence shown here is derived from an EMBL/GenBank/DDBJ whole genome shotgun (WGS) entry which is preliminary data.</text>
</comment>
<dbReference type="PROSITE" id="PS50280">
    <property type="entry name" value="SET"/>
    <property type="match status" value="1"/>
</dbReference>
<feature type="domain" description="SET" evidence="1">
    <location>
        <begin position="4"/>
        <end position="327"/>
    </location>
</feature>